<organism evidence="2 3">
    <name type="scientific">Bradyrhizobium guangdongense</name>
    <dbReference type="NCBI Taxonomy" id="1325090"/>
    <lineage>
        <taxon>Bacteria</taxon>
        <taxon>Pseudomonadati</taxon>
        <taxon>Pseudomonadota</taxon>
        <taxon>Alphaproteobacteria</taxon>
        <taxon>Hyphomicrobiales</taxon>
        <taxon>Nitrobacteraceae</taxon>
        <taxon>Bradyrhizobium</taxon>
    </lineage>
</organism>
<accession>A0AA88B8Q6</accession>
<protein>
    <submittedName>
        <fullName evidence="2">Uncharacterized protein</fullName>
    </submittedName>
</protein>
<proteinExistence type="predicted"/>
<dbReference type="RefSeq" id="WP_128968495.1">
    <property type="nucleotide sequence ID" value="NZ_BMHC01000005.1"/>
</dbReference>
<evidence type="ECO:0000256" key="1">
    <source>
        <dbReference type="SAM" id="MobiDB-lite"/>
    </source>
</evidence>
<dbReference type="EMBL" id="BMHC01000005">
    <property type="protein sequence ID" value="GGI24560.1"/>
    <property type="molecule type" value="Genomic_DNA"/>
</dbReference>
<evidence type="ECO:0000313" key="3">
    <source>
        <dbReference type="Proteomes" id="UP000625079"/>
    </source>
</evidence>
<comment type="caution">
    <text evidence="2">The sequence shown here is derived from an EMBL/GenBank/DDBJ whole genome shotgun (WGS) entry which is preliminary data.</text>
</comment>
<feature type="region of interest" description="Disordered" evidence="1">
    <location>
        <begin position="1"/>
        <end position="25"/>
    </location>
</feature>
<dbReference type="Proteomes" id="UP000625079">
    <property type="component" value="Unassembled WGS sequence"/>
</dbReference>
<reference evidence="2" key="2">
    <citation type="submission" date="2022-12" db="EMBL/GenBank/DDBJ databases">
        <authorList>
            <person name="Sun Q."/>
            <person name="Zhou Y."/>
        </authorList>
    </citation>
    <scope>NUCLEOTIDE SEQUENCE</scope>
    <source>
        <strain evidence="2">CGMCC 1.15034</strain>
    </source>
</reference>
<name>A0AA88B8Q6_9BRAD</name>
<dbReference type="AlphaFoldDB" id="A0AA88B8Q6"/>
<gene>
    <name evidence="2" type="ORF">GCM10010987_30000</name>
</gene>
<reference evidence="2" key="1">
    <citation type="journal article" date="2014" name="Int. J. Syst. Evol. Microbiol.">
        <title>Complete genome sequence of Corynebacterium casei LMG S-19264T (=DSM 44701T), isolated from a smear-ripened cheese.</title>
        <authorList>
            <consortium name="US DOE Joint Genome Institute (JGI-PGF)"/>
            <person name="Walter F."/>
            <person name="Albersmeier A."/>
            <person name="Kalinowski J."/>
            <person name="Ruckert C."/>
        </authorList>
    </citation>
    <scope>NUCLEOTIDE SEQUENCE</scope>
    <source>
        <strain evidence="2">CGMCC 1.15034</strain>
    </source>
</reference>
<sequence>MKKRPKSREETPKEGSGNAKRYRTATICGRAAQSARAFEPIPMQKDMAQLLPAKSRFSFFDKEIQ</sequence>
<evidence type="ECO:0000313" key="2">
    <source>
        <dbReference type="EMBL" id="GGI24560.1"/>
    </source>
</evidence>